<accession>A0ABT8LCQ3</accession>
<protein>
    <submittedName>
        <fullName evidence="2">DUF1080 domain-containing protein</fullName>
    </submittedName>
</protein>
<evidence type="ECO:0000313" key="2">
    <source>
        <dbReference type="EMBL" id="MDN5215539.1"/>
    </source>
</evidence>
<evidence type="ECO:0000313" key="3">
    <source>
        <dbReference type="Proteomes" id="UP001172083"/>
    </source>
</evidence>
<name>A0ABT8LCQ3_9BACT</name>
<sequence>MRATKFFLSINYTLLVSLLIFTNCTPNEKQADSSEADKWTSLWNGKDFIDWVKFLARPHHDIDFPGLERGEDGKYVGRVGLNNDPLDIFSVVQEDGEPAIRVSGEVFGTISTVETFENYHLKLQFKWGTQKHPPRANAVRDSGLLYHCFGGPGSTGGAWPNCQEFQIQERDLGDFWAVGDSVKMDAPTIKVDTLLHQYDPDGEMRSFFHQHQPKQYTDVRIIKLMDNEKNNGEWNNLDLICYGDSSIFVVNGEVVNRLYNSKRRSENGYIKLSSGNISLQSEGAELYYRKIFLRKIAAIPKKYQMP</sequence>
<dbReference type="InterPro" id="IPR010496">
    <property type="entry name" value="AL/BT2_dom"/>
</dbReference>
<dbReference type="RefSeq" id="WP_346760868.1">
    <property type="nucleotide sequence ID" value="NZ_JAUJEB010000006.1"/>
</dbReference>
<dbReference type="Gene3D" id="2.60.120.560">
    <property type="entry name" value="Exo-inulinase, domain 1"/>
    <property type="match status" value="1"/>
</dbReference>
<keyword evidence="3" id="KW-1185">Reference proteome</keyword>
<evidence type="ECO:0000259" key="1">
    <source>
        <dbReference type="Pfam" id="PF06439"/>
    </source>
</evidence>
<dbReference type="Proteomes" id="UP001172083">
    <property type="component" value="Unassembled WGS sequence"/>
</dbReference>
<gene>
    <name evidence="2" type="ORF">QQ020_25905</name>
</gene>
<dbReference type="Pfam" id="PF06439">
    <property type="entry name" value="3keto-disac_hyd"/>
    <property type="match status" value="1"/>
</dbReference>
<proteinExistence type="predicted"/>
<organism evidence="2 3">
    <name type="scientific">Agaribacillus aureus</name>
    <dbReference type="NCBI Taxonomy" id="3051825"/>
    <lineage>
        <taxon>Bacteria</taxon>
        <taxon>Pseudomonadati</taxon>
        <taxon>Bacteroidota</taxon>
        <taxon>Cytophagia</taxon>
        <taxon>Cytophagales</taxon>
        <taxon>Splendidivirgaceae</taxon>
        <taxon>Agaribacillus</taxon>
    </lineage>
</organism>
<reference evidence="2" key="1">
    <citation type="submission" date="2023-06" db="EMBL/GenBank/DDBJ databases">
        <title>Genomic of Agaribacillus aureum.</title>
        <authorList>
            <person name="Wang G."/>
        </authorList>
    </citation>
    <scope>NUCLEOTIDE SEQUENCE</scope>
    <source>
        <strain evidence="2">BMA12</strain>
    </source>
</reference>
<dbReference type="EMBL" id="JAUJEB010000006">
    <property type="protein sequence ID" value="MDN5215539.1"/>
    <property type="molecule type" value="Genomic_DNA"/>
</dbReference>
<comment type="caution">
    <text evidence="2">The sequence shown here is derived from an EMBL/GenBank/DDBJ whole genome shotgun (WGS) entry which is preliminary data.</text>
</comment>
<feature type="domain" description="3-keto-alpha-glucoside-1,2-lyase/3-keto-2-hydroxy-glucal hydratase" evidence="1">
    <location>
        <begin position="38"/>
        <end position="294"/>
    </location>
</feature>